<keyword evidence="9" id="KW-0804">Transcription</keyword>
<dbReference type="GO" id="GO:0045722">
    <property type="term" value="P:positive regulation of gluconeogenesis"/>
    <property type="evidence" value="ECO:0007669"/>
    <property type="project" value="EnsemblFungi"/>
</dbReference>
<dbReference type="GO" id="GO:0001227">
    <property type="term" value="F:DNA-binding transcription repressor activity, RNA polymerase II-specific"/>
    <property type="evidence" value="ECO:0007669"/>
    <property type="project" value="EnsemblFungi"/>
</dbReference>
<gene>
    <name evidence="13" type="ORF">LADA_0A02872G</name>
</gene>
<evidence type="ECO:0000256" key="9">
    <source>
        <dbReference type="ARBA" id="ARBA00023163"/>
    </source>
</evidence>
<dbReference type="Proteomes" id="UP000190274">
    <property type="component" value="Chromosome A"/>
</dbReference>
<keyword evidence="3" id="KW-0312">Gluconeogenesis</keyword>
<dbReference type="PROSITE" id="PS50112">
    <property type="entry name" value="PAS"/>
    <property type="match status" value="1"/>
</dbReference>
<evidence type="ECO:0000256" key="2">
    <source>
        <dbReference type="ARBA" id="ARBA00010855"/>
    </source>
</evidence>
<feature type="domain" description="Zn(2)-C6 fungal-type" evidence="11">
    <location>
        <begin position="11"/>
        <end position="42"/>
    </location>
</feature>
<evidence type="ECO:0000256" key="5">
    <source>
        <dbReference type="ARBA" id="ARBA00022833"/>
    </source>
</evidence>
<evidence type="ECO:0000256" key="6">
    <source>
        <dbReference type="ARBA" id="ARBA00023015"/>
    </source>
</evidence>
<feature type="domain" description="PAS" evidence="12">
    <location>
        <begin position="351"/>
        <end position="423"/>
    </location>
</feature>
<dbReference type="InterPro" id="IPR001138">
    <property type="entry name" value="Zn2Cys6_DnaBD"/>
</dbReference>
<dbReference type="AlphaFoldDB" id="A0A1G4IMQ0"/>
<dbReference type="GO" id="GO:0006094">
    <property type="term" value="P:gluconeogenesis"/>
    <property type="evidence" value="ECO:0007669"/>
    <property type="project" value="UniProtKB-KW"/>
</dbReference>
<evidence type="ECO:0000256" key="4">
    <source>
        <dbReference type="ARBA" id="ARBA00022723"/>
    </source>
</evidence>
<dbReference type="InterPro" id="IPR056751">
    <property type="entry name" value="PAS_13"/>
</dbReference>
<proteinExistence type="inferred from homology"/>
<dbReference type="GO" id="GO:0009267">
    <property type="term" value="P:cellular response to starvation"/>
    <property type="evidence" value="ECO:0007669"/>
    <property type="project" value="TreeGrafter"/>
</dbReference>
<dbReference type="CDD" id="cd00067">
    <property type="entry name" value="GAL4"/>
    <property type="match status" value="1"/>
</dbReference>
<evidence type="ECO:0000256" key="1">
    <source>
        <dbReference type="ARBA" id="ARBA00004123"/>
    </source>
</evidence>
<dbReference type="SMART" id="SM00066">
    <property type="entry name" value="GAL4"/>
    <property type="match status" value="1"/>
</dbReference>
<dbReference type="Gene3D" id="4.10.240.10">
    <property type="entry name" value="Zn(2)-C6 fungal-type DNA-binding domain"/>
    <property type="match status" value="1"/>
</dbReference>
<dbReference type="OrthoDB" id="2538135at2759"/>
<accession>A0A1G4IMQ0</accession>
<dbReference type="CDD" id="cd00130">
    <property type="entry name" value="PAS"/>
    <property type="match status" value="1"/>
</dbReference>
<evidence type="ECO:0000256" key="10">
    <source>
        <dbReference type="ARBA" id="ARBA00023242"/>
    </source>
</evidence>
<dbReference type="SUPFAM" id="SSF57701">
    <property type="entry name" value="Zn2/Cys6 DNA-binding domain"/>
    <property type="match status" value="1"/>
</dbReference>
<keyword evidence="10" id="KW-0539">Nucleus</keyword>
<evidence type="ECO:0000259" key="11">
    <source>
        <dbReference type="PROSITE" id="PS50048"/>
    </source>
</evidence>
<dbReference type="GO" id="GO:0045991">
    <property type="term" value="P:carbon catabolite activation of transcription"/>
    <property type="evidence" value="ECO:0007669"/>
    <property type="project" value="EnsemblFungi"/>
</dbReference>
<dbReference type="PROSITE" id="PS50048">
    <property type="entry name" value="ZN2_CY6_FUNGAL_2"/>
    <property type="match status" value="1"/>
</dbReference>
<comment type="subcellular location">
    <subcellularLocation>
        <location evidence="1">Nucleus</location>
    </subcellularLocation>
</comment>
<dbReference type="GO" id="GO:0005634">
    <property type="term" value="C:nucleus"/>
    <property type="evidence" value="ECO:0007669"/>
    <property type="project" value="UniProtKB-SubCell"/>
</dbReference>
<keyword evidence="7" id="KW-0238">DNA-binding</keyword>
<dbReference type="SUPFAM" id="SSF55785">
    <property type="entry name" value="PYP-like sensor domain (PAS domain)"/>
    <property type="match status" value="1"/>
</dbReference>
<dbReference type="GO" id="GO:0000977">
    <property type="term" value="F:RNA polymerase II transcription regulatory region sequence-specific DNA binding"/>
    <property type="evidence" value="ECO:0007669"/>
    <property type="project" value="TreeGrafter"/>
</dbReference>
<evidence type="ECO:0000313" key="13">
    <source>
        <dbReference type="EMBL" id="SCU77920.1"/>
    </source>
</evidence>
<dbReference type="PANTHER" id="PTHR47659:SF1">
    <property type="entry name" value="TRANSCRIPTION ACTIVATOR OF GLUCONEOGENESIS ERT1"/>
    <property type="match status" value="1"/>
</dbReference>
<evidence type="ECO:0000259" key="12">
    <source>
        <dbReference type="PROSITE" id="PS50112"/>
    </source>
</evidence>
<evidence type="ECO:0000313" key="14">
    <source>
        <dbReference type="Proteomes" id="UP000190274"/>
    </source>
</evidence>
<dbReference type="Pfam" id="PF24990">
    <property type="entry name" value="PAS_13"/>
    <property type="match status" value="2"/>
</dbReference>
<evidence type="ECO:0000256" key="8">
    <source>
        <dbReference type="ARBA" id="ARBA00023159"/>
    </source>
</evidence>
<comment type="similarity">
    <text evidence="2">Belongs to the ERT1/acuK family.</text>
</comment>
<dbReference type="InterPro" id="IPR036864">
    <property type="entry name" value="Zn2-C6_fun-type_DNA-bd_sf"/>
</dbReference>
<name>A0A1G4IMQ0_9SACH</name>
<dbReference type="PANTHER" id="PTHR47659">
    <property type="entry name" value="ZN(II)2CYS6 TRANSCRIPTION FACTOR (EUROFUNG)-RELATED"/>
    <property type="match status" value="1"/>
</dbReference>
<sequence length="475" mass="53340">MPPRRNKTSVACTNCSKAHVTCEAHRPCSRCVKKGIEQTCVDKPRKRKKYLADVPVEHLQGNSGQSNSFPDQLPYKTGGGAALGKPRFLSSAADLEYSILSDITQQDPLINKIPLDLLYSNNDATAAKEDRLSPSNSHSTASASAMLDPTATPLGYGTVVAPSVTSSVNSSTTILAQKSKFATLLGTRGREALQLDVDIFTSHFPLVPQEIGSPEMTLTPTSIDANVRQYHLNHRHPLSHTLERIVSADNKIVSLALDVTSQDQRAVQNFPDITHTLRYGTPMEIYTLISTPFSHTPGFHSLLQYLRSRFDRADIVEMCRSLAEFRPIFIAIAVTLTEEDMIFMEQCYQRTLLEYDQFISQIGTPTCIWRRNGQVSYVNDEFSLLTGWTRPDLLFKMTFIVELMDDESVREYFKTFNRVAYQDFNGSERMKTCKLLTPIRGREIECCCIWTLKRDVFGLPSMIIGNFMPILDGLQ</sequence>
<evidence type="ECO:0000256" key="3">
    <source>
        <dbReference type="ARBA" id="ARBA00022432"/>
    </source>
</evidence>
<keyword evidence="4" id="KW-0479">Metal-binding</keyword>
<keyword evidence="8" id="KW-0010">Activator</keyword>
<dbReference type="InterPro" id="IPR035965">
    <property type="entry name" value="PAS-like_dom_sf"/>
</dbReference>
<reference evidence="13 14" key="1">
    <citation type="submission" date="2016-03" db="EMBL/GenBank/DDBJ databases">
        <authorList>
            <person name="Devillers H."/>
        </authorList>
    </citation>
    <scope>NUCLEOTIDE SEQUENCE [LARGE SCALE GENOMIC DNA]</scope>
    <source>
        <strain evidence="13">CBS 10888</strain>
    </source>
</reference>
<dbReference type="GO" id="GO:0008270">
    <property type="term" value="F:zinc ion binding"/>
    <property type="evidence" value="ECO:0007669"/>
    <property type="project" value="InterPro"/>
</dbReference>
<keyword evidence="14" id="KW-1185">Reference proteome</keyword>
<evidence type="ECO:0000256" key="7">
    <source>
        <dbReference type="ARBA" id="ARBA00023125"/>
    </source>
</evidence>
<dbReference type="InterPro" id="IPR000014">
    <property type="entry name" value="PAS"/>
</dbReference>
<dbReference type="GO" id="GO:0045013">
    <property type="term" value="P:carbon catabolite repression of transcription"/>
    <property type="evidence" value="ECO:0007669"/>
    <property type="project" value="EnsemblFungi"/>
</dbReference>
<dbReference type="InterPro" id="IPR050335">
    <property type="entry name" value="ERT1_acuK_gluconeogen_tf"/>
</dbReference>
<keyword evidence="5" id="KW-0862">Zinc</keyword>
<keyword evidence="6" id="KW-0805">Transcription regulation</keyword>
<dbReference type="EMBL" id="LT598460">
    <property type="protein sequence ID" value="SCU77920.1"/>
    <property type="molecule type" value="Genomic_DNA"/>
</dbReference>
<dbReference type="Pfam" id="PF00172">
    <property type="entry name" value="Zn_clus"/>
    <property type="match status" value="1"/>
</dbReference>
<protein>
    <submittedName>
        <fullName evidence="13">LADA_0A02872g1_1</fullName>
    </submittedName>
</protein>
<dbReference type="GO" id="GO:0045944">
    <property type="term" value="P:positive regulation of transcription by RNA polymerase II"/>
    <property type="evidence" value="ECO:0007669"/>
    <property type="project" value="EnsemblFungi"/>
</dbReference>
<dbReference type="PROSITE" id="PS00463">
    <property type="entry name" value="ZN2_CY6_FUNGAL_1"/>
    <property type="match status" value="1"/>
</dbReference>
<organism evidence="13 14">
    <name type="scientific">Lachancea dasiensis</name>
    <dbReference type="NCBI Taxonomy" id="1072105"/>
    <lineage>
        <taxon>Eukaryota</taxon>
        <taxon>Fungi</taxon>
        <taxon>Dikarya</taxon>
        <taxon>Ascomycota</taxon>
        <taxon>Saccharomycotina</taxon>
        <taxon>Saccharomycetes</taxon>
        <taxon>Saccharomycetales</taxon>
        <taxon>Saccharomycetaceae</taxon>
        <taxon>Lachancea</taxon>
    </lineage>
</organism>